<protein>
    <submittedName>
        <fullName evidence="1">Uncharacterized protein</fullName>
    </submittedName>
</protein>
<dbReference type="EMBL" id="JAVHJS010000016">
    <property type="protein sequence ID" value="KAK2832283.1"/>
    <property type="molecule type" value="Genomic_DNA"/>
</dbReference>
<comment type="caution">
    <text evidence="1">The sequence shown here is derived from an EMBL/GenBank/DDBJ whole genome shotgun (WGS) entry which is preliminary data.</text>
</comment>
<dbReference type="AlphaFoldDB" id="A0AA88MB19"/>
<dbReference type="Proteomes" id="UP001187315">
    <property type="component" value="Unassembled WGS sequence"/>
</dbReference>
<reference evidence="1" key="1">
    <citation type="submission" date="2023-08" db="EMBL/GenBank/DDBJ databases">
        <title>Pelteobagrus vachellii genome.</title>
        <authorList>
            <person name="Liu H."/>
        </authorList>
    </citation>
    <scope>NUCLEOTIDE SEQUENCE</scope>
    <source>
        <strain evidence="1">PRFRI_2022a</strain>
        <tissue evidence="1">Muscle</tissue>
    </source>
</reference>
<sequence length="90" mass="9471">MNAEVLMASQLVKLLSAQDSSGTPWDGGRISAGTGAISGTHLCFFQEASPTDTSLAARTKPGICVCYPDFPKSRLRKQRARQTPGGGTQS</sequence>
<evidence type="ECO:0000313" key="2">
    <source>
        <dbReference type="Proteomes" id="UP001187315"/>
    </source>
</evidence>
<organism evidence="1 2">
    <name type="scientific">Tachysurus vachellii</name>
    <name type="common">Darkbarbel catfish</name>
    <name type="synonym">Pelteobagrus vachellii</name>
    <dbReference type="NCBI Taxonomy" id="175792"/>
    <lineage>
        <taxon>Eukaryota</taxon>
        <taxon>Metazoa</taxon>
        <taxon>Chordata</taxon>
        <taxon>Craniata</taxon>
        <taxon>Vertebrata</taxon>
        <taxon>Euteleostomi</taxon>
        <taxon>Actinopterygii</taxon>
        <taxon>Neopterygii</taxon>
        <taxon>Teleostei</taxon>
        <taxon>Ostariophysi</taxon>
        <taxon>Siluriformes</taxon>
        <taxon>Bagridae</taxon>
        <taxon>Tachysurus</taxon>
    </lineage>
</organism>
<evidence type="ECO:0000313" key="1">
    <source>
        <dbReference type="EMBL" id="KAK2832283.1"/>
    </source>
</evidence>
<name>A0AA88MB19_TACVA</name>
<gene>
    <name evidence="1" type="ORF">Q7C36_015745</name>
</gene>
<accession>A0AA88MB19</accession>
<keyword evidence="2" id="KW-1185">Reference proteome</keyword>
<proteinExistence type="predicted"/>